<evidence type="ECO:0000313" key="3">
    <source>
        <dbReference type="Proteomes" id="UP001149813"/>
    </source>
</evidence>
<feature type="region of interest" description="Disordered" evidence="1">
    <location>
        <begin position="1"/>
        <end position="25"/>
    </location>
</feature>
<dbReference type="InterPro" id="IPR012489">
    <property type="entry name" value="NucleaseA_inhib-like"/>
</dbReference>
<dbReference type="Pfam" id="PF07924">
    <property type="entry name" value="NuiA"/>
    <property type="match status" value="1"/>
</dbReference>
<accession>A0A9W7XXJ7</accession>
<comment type="caution">
    <text evidence="2">The sequence shown here is derived from an EMBL/GenBank/DDBJ whole genome shotgun (WGS) entry which is preliminary data.</text>
</comment>
<keyword evidence="3" id="KW-1185">Reference proteome</keyword>
<proteinExistence type="predicted"/>
<dbReference type="AlphaFoldDB" id="A0A9W7XXJ7"/>
<reference evidence="2" key="1">
    <citation type="submission" date="2022-07" db="EMBL/GenBank/DDBJ databases">
        <title>Phylogenomic reconstructions and comparative analyses of Kickxellomycotina fungi.</title>
        <authorList>
            <person name="Reynolds N.K."/>
            <person name="Stajich J.E."/>
            <person name="Barry K."/>
            <person name="Grigoriev I.V."/>
            <person name="Crous P."/>
            <person name="Smith M.E."/>
        </authorList>
    </citation>
    <scope>NUCLEOTIDE SEQUENCE</scope>
    <source>
        <strain evidence="2">NBRC 32514</strain>
    </source>
</reference>
<evidence type="ECO:0000313" key="2">
    <source>
        <dbReference type="EMBL" id="KAJ1720875.1"/>
    </source>
</evidence>
<dbReference type="EMBL" id="JANBOJ010000218">
    <property type="protein sequence ID" value="KAJ1720875.1"/>
    <property type="molecule type" value="Genomic_DNA"/>
</dbReference>
<organism evidence="2 3">
    <name type="scientific">Coemansia erecta</name>
    <dbReference type="NCBI Taxonomy" id="147472"/>
    <lineage>
        <taxon>Eukaryota</taxon>
        <taxon>Fungi</taxon>
        <taxon>Fungi incertae sedis</taxon>
        <taxon>Zoopagomycota</taxon>
        <taxon>Kickxellomycotina</taxon>
        <taxon>Kickxellomycetes</taxon>
        <taxon>Kickxellales</taxon>
        <taxon>Kickxellaceae</taxon>
        <taxon>Coemansia</taxon>
    </lineage>
</organism>
<gene>
    <name evidence="2" type="ORF">LPJ53_004547</name>
</gene>
<sequence length="177" mass="19083">MDYFEALKTSPQPSAGPQAHEPLPLPQANDVSSITSFIKHTCSDLYFTSDSDEPVSLYQLSNASLLSLEANASKLQLPSAADFAQLVGGTLTPHDEGFVAEKRPVREFFARLRGQQVGEAQGRLAESLEQAFDKVTAEEAGSSAAYYRVGFPPNIEVYVVMLVDGQAVGIKTLSVET</sequence>
<dbReference type="Gene3D" id="3.40.1460.10">
    <property type="entry name" value="Nuclease A inhibitor-like"/>
    <property type="match status" value="1"/>
</dbReference>
<dbReference type="OrthoDB" id="5523371at2759"/>
<name>A0A9W7XXJ7_9FUNG</name>
<dbReference type="Proteomes" id="UP001149813">
    <property type="component" value="Unassembled WGS sequence"/>
</dbReference>
<evidence type="ECO:0000256" key="1">
    <source>
        <dbReference type="SAM" id="MobiDB-lite"/>
    </source>
</evidence>
<protein>
    <submittedName>
        <fullName evidence="2">Uncharacterized protein</fullName>
    </submittedName>
</protein>